<sequence length="972" mass="116111">MNFSLFPFFKTYFPTLILVHFSSTEFQIWDKNSIFWAKIEIDKNKIKITSVQQKIILITDLEKLKEQEIKFLEELNNLQAEFQEKLKRFLEQAKIDFIKRKKEIENQFRKGFSTKQKEKLQPIIQLLEEGGHSIYLLPEWICIFEFWKTIYEKNNFKKTFLQEQKILKSLTNFYNNSHKLINNKSYSKIESFVTDFSQKNKIKENEILLYGILNKFLDDNSKEEQSKLDFIPIIQEKINQLKPKNKRIWINDNQILKSVEFNSEDFKKKTLFGTYESFADLLLAFSTQNEVSQFAFEAKKPISQVGIFGLSKNSELIQKIEMTNYDLIILDSDKQNLHSTKEISLFQYLSKKEKQLFASLQNGFKSLSKNGILFVSLNENNFIEKKSLASLRRLLQEWFERIEIYQNQKENKSSLGILFYKKTELEKGIFYSELEQNKSKDKFVNQFLINTWKPKPILSEYQKLIPAINLRGGKNAIFKTYFRATTNQKLENFIEFNNKNNLKVKVNKFIQNYNQQITKSEEQEKNKLEKKKTILASKFAQNTLFEKDTIKVIEEKVKVKIEEKINKKTDNNLLEFEESNLIETQISVFESGFWYYEKNSFSGLETFYDLDKIFPNRKQGENILIFWSNTSTGGDIWATDKPVPPSFLNEILPYSYIFPFYIYENEQKKSNLSSSMLQKFRRGYAAVFEKRIEKVEQYLQILFDLSDFEFLQVNQELAFELRALSNIVDKDEYKMTKALKENLHNPETNTYVQFEQIIKVFTNAKRTFEGLENKATRNKESHQILQNYFEKSEKAIDFIENYWQKLETEEAKNFVVPTEENMTDELILAYIFAVWQRDLFKNKYKEELKNEIPRIPIYKDFHHFANQGEFLLQKYLRLNSTKIEFEIVEIFEDKTKKSKTKKVWFEKENKIWFDKITFLQTDSELDFDKIREFEVNGKSFFELTLSYLRKNKVDLNEGKKVLEIVIDFVNRF</sequence>
<evidence type="ECO:0000313" key="4">
    <source>
        <dbReference type="Proteomes" id="UP000006054"/>
    </source>
</evidence>
<reference evidence="4" key="1">
    <citation type="submission" date="2012-06" db="EMBL/GenBank/DDBJ databases">
        <title>The complete genome of Flexibacter litoralis DSM 6794.</title>
        <authorList>
            <person name="Lucas S."/>
            <person name="Copeland A."/>
            <person name="Lapidus A."/>
            <person name="Glavina del Rio T."/>
            <person name="Dalin E."/>
            <person name="Tice H."/>
            <person name="Bruce D."/>
            <person name="Goodwin L."/>
            <person name="Pitluck S."/>
            <person name="Peters L."/>
            <person name="Ovchinnikova G."/>
            <person name="Lu M."/>
            <person name="Kyrpides N."/>
            <person name="Mavromatis K."/>
            <person name="Ivanova N."/>
            <person name="Brettin T."/>
            <person name="Detter J.C."/>
            <person name="Han C."/>
            <person name="Larimer F."/>
            <person name="Land M."/>
            <person name="Hauser L."/>
            <person name="Markowitz V."/>
            <person name="Cheng J.-F."/>
            <person name="Hugenholtz P."/>
            <person name="Woyke T."/>
            <person name="Wu D."/>
            <person name="Spring S."/>
            <person name="Lang E."/>
            <person name="Kopitz M."/>
            <person name="Brambilla E."/>
            <person name="Klenk H.-P."/>
            <person name="Eisen J.A."/>
        </authorList>
    </citation>
    <scope>NUCLEOTIDE SEQUENCE [LARGE SCALE GENOMIC DNA]</scope>
    <source>
        <strain evidence="4">ATCC 23117 / DSM 6794 / NBRC 15988 / NCIMB 1366 / Sio-4</strain>
    </source>
</reference>
<protein>
    <recommendedName>
        <fullName evidence="2">Type ISP restriction-modification enzyme LLaBIII C-terminal specificity domain-containing protein</fullName>
    </recommendedName>
</protein>
<feature type="coiled-coil region" evidence="1">
    <location>
        <begin position="61"/>
        <end position="92"/>
    </location>
</feature>
<organism evidence="3 4">
    <name type="scientific">Bernardetia litoralis (strain ATCC 23117 / DSM 6794 / NBRC 15988 / NCIMB 1366 / Fx l1 / Sio-4)</name>
    <name type="common">Flexibacter litoralis</name>
    <dbReference type="NCBI Taxonomy" id="880071"/>
    <lineage>
        <taxon>Bacteria</taxon>
        <taxon>Pseudomonadati</taxon>
        <taxon>Bacteroidota</taxon>
        <taxon>Cytophagia</taxon>
        <taxon>Cytophagales</taxon>
        <taxon>Bernardetiaceae</taxon>
        <taxon>Bernardetia</taxon>
    </lineage>
</organism>
<keyword evidence="1" id="KW-0175">Coiled coil</keyword>
<proteinExistence type="predicted"/>
<evidence type="ECO:0000259" key="2">
    <source>
        <dbReference type="Pfam" id="PF18135"/>
    </source>
</evidence>
<dbReference type="Pfam" id="PF18135">
    <property type="entry name" value="Type_ISP_C"/>
    <property type="match status" value="2"/>
</dbReference>
<keyword evidence="4" id="KW-1185">Reference proteome</keyword>
<gene>
    <name evidence="3" type="ordered locus">Fleli_0823</name>
</gene>
<feature type="domain" description="Type ISP restriction-modification enzyme LLaBIII C-terminal specificity" evidence="2">
    <location>
        <begin position="795"/>
        <end position="954"/>
    </location>
</feature>
<feature type="domain" description="Type ISP restriction-modification enzyme LLaBIII C-terminal specificity" evidence="2">
    <location>
        <begin position="498"/>
        <end position="686"/>
    </location>
</feature>
<name>I4AH46_BERLS</name>
<dbReference type="KEGG" id="fli:Fleli_0823"/>
<evidence type="ECO:0000313" key="3">
    <source>
        <dbReference type="EMBL" id="AFM03281.1"/>
    </source>
</evidence>
<dbReference type="Proteomes" id="UP000006054">
    <property type="component" value="Chromosome"/>
</dbReference>
<dbReference type="AlphaFoldDB" id="I4AH46"/>
<evidence type="ECO:0000256" key="1">
    <source>
        <dbReference type="SAM" id="Coils"/>
    </source>
</evidence>
<accession>I4AH46</accession>
<dbReference type="InterPro" id="IPR041635">
    <property type="entry name" value="Type_ISP_LLaBIII_C"/>
</dbReference>
<dbReference type="RefSeq" id="WP_014796739.1">
    <property type="nucleotide sequence ID" value="NC_018018.1"/>
</dbReference>
<dbReference type="HOGENOM" id="CLU_305193_0_0_10"/>
<dbReference type="EMBL" id="CP003345">
    <property type="protein sequence ID" value="AFM03281.1"/>
    <property type="molecule type" value="Genomic_DNA"/>
</dbReference>